<dbReference type="PANTHER" id="PTHR11070:SF48">
    <property type="entry name" value="ATP-DEPENDENT HELICASE_NUCLEASE SUBUNIT A"/>
    <property type="match status" value="1"/>
</dbReference>
<dbReference type="GO" id="GO:0005829">
    <property type="term" value="C:cytosol"/>
    <property type="evidence" value="ECO:0007669"/>
    <property type="project" value="TreeGrafter"/>
</dbReference>
<dbReference type="SUPFAM" id="SSF52540">
    <property type="entry name" value="P-loop containing nucleoside triphosphate hydrolases"/>
    <property type="match status" value="1"/>
</dbReference>
<evidence type="ECO:0000256" key="14">
    <source>
        <dbReference type="PROSITE-ProRule" id="PRU00560"/>
    </source>
</evidence>
<evidence type="ECO:0000256" key="1">
    <source>
        <dbReference type="ARBA" id="ARBA00022722"/>
    </source>
</evidence>
<proteinExistence type="inferred from homology"/>
<dbReference type="InterPro" id="IPR000212">
    <property type="entry name" value="DNA_helicase_UvrD/REP"/>
</dbReference>
<feature type="domain" description="UvrD-like helicase ATP-binding" evidence="16">
    <location>
        <begin position="2"/>
        <end position="466"/>
    </location>
</feature>
<dbReference type="GO" id="GO:0003690">
    <property type="term" value="F:double-stranded DNA binding"/>
    <property type="evidence" value="ECO:0007669"/>
    <property type="project" value="UniProtKB-UniRule"/>
</dbReference>
<evidence type="ECO:0000256" key="2">
    <source>
        <dbReference type="ARBA" id="ARBA00022741"/>
    </source>
</evidence>
<dbReference type="Gene3D" id="3.90.320.10">
    <property type="match status" value="1"/>
</dbReference>
<comment type="function">
    <text evidence="13">The heterodimer acts as both an ATP-dependent DNA helicase and an ATP-dependent, dual-direction single-stranded exonuclease. Recognizes the chi site generating a DNA molecule suitable for the initiation of homologous recombination. The AddA nuclease domain is required for chi fragment generation; this subunit has the helicase and 3' -&gt; 5' nuclease activities.</text>
</comment>
<dbReference type="EC" id="5.6.2.4" evidence="13"/>
<dbReference type="GO" id="GO:0043138">
    <property type="term" value="F:3'-5' DNA helicase activity"/>
    <property type="evidence" value="ECO:0007669"/>
    <property type="project" value="UniProtKB-UniRule"/>
</dbReference>
<dbReference type="GO" id="GO:0008408">
    <property type="term" value="F:3'-5' exonuclease activity"/>
    <property type="evidence" value="ECO:0007669"/>
    <property type="project" value="UniProtKB-UniRule"/>
</dbReference>
<evidence type="ECO:0000256" key="6">
    <source>
        <dbReference type="ARBA" id="ARBA00022839"/>
    </source>
</evidence>
<dbReference type="AlphaFoldDB" id="A0AA44BDR5"/>
<dbReference type="EMBL" id="SUMG01000002">
    <property type="protein sequence ID" value="NBG87360.1"/>
    <property type="molecule type" value="Genomic_DNA"/>
</dbReference>
<evidence type="ECO:0000256" key="13">
    <source>
        <dbReference type="HAMAP-Rule" id="MF_01451"/>
    </source>
</evidence>
<dbReference type="GO" id="GO:0005524">
    <property type="term" value="F:ATP binding"/>
    <property type="evidence" value="ECO:0007669"/>
    <property type="project" value="UniProtKB-UniRule"/>
</dbReference>
<evidence type="ECO:0000313" key="18">
    <source>
        <dbReference type="EMBL" id="NBG87360.1"/>
    </source>
</evidence>
<dbReference type="InterPro" id="IPR014016">
    <property type="entry name" value="UvrD-like_ATP-bd"/>
</dbReference>
<dbReference type="Gene3D" id="3.40.50.300">
    <property type="entry name" value="P-loop containing nucleotide triphosphate hydrolases"/>
    <property type="match status" value="4"/>
</dbReference>
<keyword evidence="6 13" id="KW-0269">Exonuclease</keyword>
<dbReference type="PANTHER" id="PTHR11070">
    <property type="entry name" value="UVRD / RECB / PCRA DNA HELICASE FAMILY MEMBER"/>
    <property type="match status" value="1"/>
</dbReference>
<sequence length="1203" mass="140536">MPKWTREQKQAIESRGENLLLSAAAGSGKTAVLVERIIQMITEDELDIDRLLIVTFTKAAAGEMRERIGNAVVKALEEKTGNPNHLRRQMTLLNRAKITTLHSFCIDVIQKNFHLIHLDPSFRIGDQTENSLLSNEALGEVFEEHYEKQHPIFHQLVESFGGSKEDDPLKDMVLKAYRFTQSQPEPMEWLEKQMEHFHLDKEADLENHPWTLELKKGIERRLKGAKDLFQRALEVAESPGGPEAYIAALEEDLRMTEELEAQLDKSLNGFYQVLKELKHPRLKKVNKEVCDPALKEEGKALRDDGKDMIGKIKKDQLQQSPSRYFKDLQRIAPLMDYFYGLVRAYDQRYGEKKREQGLMDFNDLEHFALEILKDPKAQQMYREQFEYIFIDEYQDSNIVQETLIQRICREDNLFMVGDVKQSIYRFRLGDPTLFLEKYETFDKKQEGEDRSLLNRRIDLSKNFRSRSSVIDGVNFLFRHLMSKDLGEIHYDESAYLYRGREHHPIEDSDLELHLIEKKEEDLEGVEEELQELKALEFEARVVVKRIKELTGDMEIYDEKLQALRRVTYRDMVILLRSTKNSTDIFQEELAREGIPAYADSHSGYFEALEVQMFLDLLRVVDNKAQDIPLISVMRSPMGGFTTEELIKIRLENKQGSYYEALKNAGIHRQDALGKKAGSFLENLKKWKEDARLYKIDEFIWKLLRETGYYYFLGAMPGGKQRQANLRILLDRASEFQQTSIKGLFQFIEFMEKIKQGSDDFGAAKILGEKENVVRLMSIHKSKGLEFPVVFLAGLGKQFNKMDIRSPMLMHKDLGLGPKFVDLQTRTYRDTLGKVAMKEVIEGENLSEEMRILYVAMTRAEDKLVLSASVPGIEKQLEKWEQSQGSYALRSAKSPMDWIGPLLMKHQGVSTLREAGGFEPSREELIKDESPWRIDLVDRKGFSQNLVEIRDKEEQDRQRFKELENRKEEAFSPYRETIHQRLDWVYPYKGSESIPSKLTVTDLKAFDRESMERVKYKVPSLKEGPRFLEEQRAFEGKELGTILHFFMQHLDFHQAEDLSALEKQREEMVRRDLLREEEAEALELEKVQRFLQSPLGRRMKKAKKIHREEPFNIWKKAGDLSKELAGCEDKVLIQGMIDCYFEEAGQWVLVDYKSDYLWEGNRREKIETYRPQLRLYREALESITGTGVKETIIHFFYTGESIEI</sequence>
<dbReference type="GO" id="GO:0000724">
    <property type="term" value="P:double-strand break repair via homologous recombination"/>
    <property type="evidence" value="ECO:0007669"/>
    <property type="project" value="UniProtKB-UniRule"/>
</dbReference>
<feature type="coiled-coil region" evidence="15">
    <location>
        <begin position="515"/>
        <end position="566"/>
    </location>
</feature>
<dbReference type="InterPro" id="IPR014152">
    <property type="entry name" value="AddA"/>
</dbReference>
<dbReference type="InterPro" id="IPR011335">
    <property type="entry name" value="Restrct_endonuc-II-like"/>
</dbReference>
<keyword evidence="2 13" id="KW-0547">Nucleotide-binding</keyword>
<evidence type="ECO:0000256" key="15">
    <source>
        <dbReference type="SAM" id="Coils"/>
    </source>
</evidence>
<evidence type="ECO:0000256" key="4">
    <source>
        <dbReference type="ARBA" id="ARBA00022801"/>
    </source>
</evidence>
<dbReference type="InterPro" id="IPR014017">
    <property type="entry name" value="DNA_helicase_UvrD-like_C"/>
</dbReference>
<keyword evidence="1 13" id="KW-0540">Nuclease</keyword>
<evidence type="ECO:0000313" key="19">
    <source>
        <dbReference type="Proteomes" id="UP000449710"/>
    </source>
</evidence>
<dbReference type="NCBIfam" id="TIGR02785">
    <property type="entry name" value="addA_Gpos"/>
    <property type="match status" value="1"/>
</dbReference>
<dbReference type="PROSITE" id="PS51217">
    <property type="entry name" value="UVRD_HELICASE_CTER"/>
    <property type="match status" value="1"/>
</dbReference>
<dbReference type="GO" id="GO:0033202">
    <property type="term" value="C:DNA helicase complex"/>
    <property type="evidence" value="ECO:0007669"/>
    <property type="project" value="TreeGrafter"/>
</dbReference>
<evidence type="ECO:0000256" key="3">
    <source>
        <dbReference type="ARBA" id="ARBA00022763"/>
    </source>
</evidence>
<dbReference type="SUPFAM" id="SSF52980">
    <property type="entry name" value="Restriction endonuclease-like"/>
    <property type="match status" value="1"/>
</dbReference>
<keyword evidence="8 13" id="KW-0238">DNA-binding</keyword>
<keyword evidence="9 13" id="KW-0234">DNA repair</keyword>
<comment type="subunit">
    <text evidence="13">Heterodimer of AddA and AddB/RexB.</text>
</comment>
<comment type="cofactor">
    <cofactor evidence="13">
        <name>Mg(2+)</name>
        <dbReference type="ChEBI" id="CHEBI:18420"/>
    </cofactor>
</comment>
<comment type="caution">
    <text evidence="18">The sequence shown here is derived from an EMBL/GenBank/DDBJ whole genome shotgun (WGS) entry which is preliminary data.</text>
</comment>
<keyword evidence="5 13" id="KW-0347">Helicase</keyword>
<evidence type="ECO:0000259" key="17">
    <source>
        <dbReference type="PROSITE" id="PS51217"/>
    </source>
</evidence>
<evidence type="ECO:0000256" key="7">
    <source>
        <dbReference type="ARBA" id="ARBA00022840"/>
    </source>
</evidence>
<comment type="similarity">
    <text evidence="13">Belongs to the helicase family. AddA subfamily.</text>
</comment>
<dbReference type="Pfam" id="PF13361">
    <property type="entry name" value="UvrD_C"/>
    <property type="match status" value="1"/>
</dbReference>
<name>A0AA44BDR5_9CLOT</name>
<evidence type="ECO:0000256" key="8">
    <source>
        <dbReference type="ARBA" id="ARBA00023125"/>
    </source>
</evidence>
<dbReference type="RefSeq" id="WP_160718690.1">
    <property type="nucleotide sequence ID" value="NZ_SUMG01000002.1"/>
</dbReference>
<dbReference type="InterPro" id="IPR027417">
    <property type="entry name" value="P-loop_NTPase"/>
</dbReference>
<keyword evidence="3 13" id="KW-0227">DNA damage</keyword>
<keyword evidence="7 13" id="KW-0067">ATP-binding</keyword>
<evidence type="ECO:0000256" key="12">
    <source>
        <dbReference type="ARBA" id="ARBA00048988"/>
    </source>
</evidence>
<keyword evidence="15" id="KW-0175">Coiled coil</keyword>
<keyword evidence="19" id="KW-1185">Reference proteome</keyword>
<keyword evidence="4 13" id="KW-0378">Hydrolase</keyword>
<comment type="catalytic activity">
    <reaction evidence="11 13">
        <text>Couples ATP hydrolysis with the unwinding of duplex DNA by translocating in the 3'-5' direction.</text>
        <dbReference type="EC" id="5.6.2.4"/>
    </reaction>
</comment>
<evidence type="ECO:0000256" key="5">
    <source>
        <dbReference type="ARBA" id="ARBA00022806"/>
    </source>
</evidence>
<protein>
    <recommendedName>
        <fullName evidence="13">ATP-dependent helicase/nuclease subunit A</fullName>
        <ecNumber evidence="13">3.1.-.-</ecNumber>
        <ecNumber evidence="13">5.6.2.4</ecNumber>
    </recommendedName>
    <alternativeName>
        <fullName evidence="13">ATP-dependent helicase/nuclease AddA</fullName>
    </alternativeName>
    <alternativeName>
        <fullName evidence="13">DNA 3'-5' helicase AddA</fullName>
    </alternativeName>
</protein>
<evidence type="ECO:0000256" key="10">
    <source>
        <dbReference type="ARBA" id="ARBA00023235"/>
    </source>
</evidence>
<reference evidence="18 19" key="1">
    <citation type="submission" date="2019-04" db="EMBL/GenBank/DDBJ databases">
        <title>Isachenkonia alkalipeptolytica gen. nov. sp. nov. a new anaerobic, alkiliphilic organothrophic bacterium capable to reduce synthesized ferrihydrite isolated from a soda lake.</title>
        <authorList>
            <person name="Toshchakov S.V."/>
            <person name="Zavarzina D.G."/>
            <person name="Zhilina T.N."/>
            <person name="Kostrikina N.A."/>
            <person name="Kublanov I.V."/>
        </authorList>
    </citation>
    <scope>NUCLEOTIDE SEQUENCE [LARGE SCALE GENOMIC DNA]</scope>
    <source>
        <strain evidence="18 19">Z-1701</strain>
    </source>
</reference>
<comment type="catalytic activity">
    <reaction evidence="12 13">
        <text>ATP + H2O = ADP + phosphate + H(+)</text>
        <dbReference type="Rhea" id="RHEA:13065"/>
        <dbReference type="ChEBI" id="CHEBI:15377"/>
        <dbReference type="ChEBI" id="CHEBI:15378"/>
        <dbReference type="ChEBI" id="CHEBI:30616"/>
        <dbReference type="ChEBI" id="CHEBI:43474"/>
        <dbReference type="ChEBI" id="CHEBI:456216"/>
        <dbReference type="EC" id="5.6.2.4"/>
    </reaction>
</comment>
<dbReference type="PROSITE" id="PS51198">
    <property type="entry name" value="UVRD_HELICASE_ATP_BIND"/>
    <property type="match status" value="1"/>
</dbReference>
<evidence type="ECO:0000259" key="16">
    <source>
        <dbReference type="PROSITE" id="PS51198"/>
    </source>
</evidence>
<dbReference type="Proteomes" id="UP000449710">
    <property type="component" value="Unassembled WGS sequence"/>
</dbReference>
<dbReference type="FunFam" id="3.40.50.300:FF:001236">
    <property type="entry name" value="ATP-dependent helicase/nuclease subunit A"/>
    <property type="match status" value="1"/>
</dbReference>
<dbReference type="Pfam" id="PF00580">
    <property type="entry name" value="UvrD-helicase"/>
    <property type="match status" value="1"/>
</dbReference>
<dbReference type="Pfam" id="PF12705">
    <property type="entry name" value="PDDEXK_1"/>
    <property type="match status" value="1"/>
</dbReference>
<feature type="domain" description="UvrD-like helicase C-terminal" evidence="17">
    <location>
        <begin position="493"/>
        <end position="783"/>
    </location>
</feature>
<accession>A0AA44BDR5</accession>
<feature type="binding site" evidence="14">
    <location>
        <begin position="23"/>
        <end position="30"/>
    </location>
    <ligand>
        <name>ATP</name>
        <dbReference type="ChEBI" id="CHEBI:30616"/>
    </ligand>
</feature>
<organism evidence="18 19">
    <name type="scientific">Isachenkonia alkalipeptolytica</name>
    <dbReference type="NCBI Taxonomy" id="2565777"/>
    <lineage>
        <taxon>Bacteria</taxon>
        <taxon>Bacillati</taxon>
        <taxon>Bacillota</taxon>
        <taxon>Clostridia</taxon>
        <taxon>Eubacteriales</taxon>
        <taxon>Clostridiaceae</taxon>
        <taxon>Isachenkonia</taxon>
    </lineage>
</organism>
<evidence type="ECO:0000256" key="11">
    <source>
        <dbReference type="ARBA" id="ARBA00034617"/>
    </source>
</evidence>
<gene>
    <name evidence="13 18" type="primary">addA</name>
    <name evidence="18" type="ORF">ISALK_02480</name>
</gene>
<dbReference type="EC" id="3.1.-.-" evidence="13"/>
<dbReference type="HAMAP" id="MF_01451">
    <property type="entry name" value="AddA"/>
    <property type="match status" value="1"/>
</dbReference>
<dbReference type="InterPro" id="IPR038726">
    <property type="entry name" value="PDDEXK_AddAB-type"/>
</dbReference>
<evidence type="ECO:0000256" key="9">
    <source>
        <dbReference type="ARBA" id="ARBA00023204"/>
    </source>
</evidence>
<keyword evidence="10 13" id="KW-0413">Isomerase</keyword>
<dbReference type="InterPro" id="IPR011604">
    <property type="entry name" value="PDDEXK-like_dom_sf"/>
</dbReference>